<dbReference type="AlphaFoldDB" id="A0A6N1CEY9"/>
<dbReference type="InterPro" id="IPR056100">
    <property type="entry name" value="DUF7683"/>
</dbReference>
<proteinExistence type="predicted"/>
<dbReference type="EMBL" id="CP048810">
    <property type="protein sequence ID" value="QKS82870.1"/>
    <property type="molecule type" value="Genomic_DNA"/>
</dbReference>
<keyword evidence="3" id="KW-1185">Reference proteome</keyword>
<sequence>MKHIIEIFDATSEELLQSVEIPQSHSEQLAELMGWTLPEDPYDGYDLLPDQIETLEKWTHSTLNGDNRIIQIVCVE</sequence>
<organism evidence="2 3">
    <name type="scientific">Pseudomonas bijieensis</name>
    <dbReference type="NCBI Taxonomy" id="2681983"/>
    <lineage>
        <taxon>Bacteria</taxon>
        <taxon>Pseudomonadati</taxon>
        <taxon>Pseudomonadota</taxon>
        <taxon>Gammaproteobacteria</taxon>
        <taxon>Pseudomonadales</taxon>
        <taxon>Pseudomonadaceae</taxon>
        <taxon>Pseudomonas</taxon>
    </lineage>
</organism>
<dbReference type="KEGG" id="pbz:GN234_13305"/>
<gene>
    <name evidence="2" type="ORF">GN234_13305</name>
</gene>
<accession>A0A6N1CEY9</accession>
<evidence type="ECO:0000313" key="3">
    <source>
        <dbReference type="Proteomes" id="UP000509545"/>
    </source>
</evidence>
<feature type="domain" description="DUF7683" evidence="1">
    <location>
        <begin position="4"/>
        <end position="72"/>
    </location>
</feature>
<reference evidence="2 3" key="1">
    <citation type="submission" date="2020-02" db="EMBL/GenBank/DDBJ databases">
        <authorList>
            <person name="Liang J."/>
        </authorList>
    </citation>
    <scope>NUCLEOTIDE SEQUENCE [LARGE SCALE GENOMIC DNA]</scope>
    <source>
        <strain evidence="2 3">L22-9</strain>
    </source>
</reference>
<evidence type="ECO:0000313" key="2">
    <source>
        <dbReference type="EMBL" id="QKS82870.1"/>
    </source>
</evidence>
<dbReference type="Proteomes" id="UP000509545">
    <property type="component" value="Chromosome"/>
</dbReference>
<dbReference type="Pfam" id="PF24731">
    <property type="entry name" value="DUF7683"/>
    <property type="match status" value="1"/>
</dbReference>
<dbReference type="RefSeq" id="WP_176688590.1">
    <property type="nucleotide sequence ID" value="NZ_CP048810.1"/>
</dbReference>
<protein>
    <recommendedName>
        <fullName evidence="1">DUF7683 domain-containing protein</fullName>
    </recommendedName>
</protein>
<name>A0A6N1CEY9_9PSED</name>
<evidence type="ECO:0000259" key="1">
    <source>
        <dbReference type="Pfam" id="PF24731"/>
    </source>
</evidence>